<dbReference type="Proteomes" id="UP000706039">
    <property type="component" value="Unassembled WGS sequence"/>
</dbReference>
<sequence>MASVPTANALPVLYQDLVPLSSNEHKDWKARQVDTAPWLSGQHAFPVTVDEFPMVQRFFPIVFTAGENPVPLALMGLNEGVNMYVDAEGKLVNRVYVPAYIRRYPFLLARLRPESDELSLCFDPSAGIIGDFEEGQALFEDGQPTEVVKNILGFTEQWEQSWQKTGAFVKELEANKLLIDGEVAIQPQGAEQPYIYRGFQMVDENKLRELRGDVLRKMNASGLLPLVYAHLYSLGLMSDLFQQQMEADKVPPQVAA</sequence>
<dbReference type="EMBL" id="JAINVV010000001">
    <property type="protein sequence ID" value="MBY8820772.1"/>
    <property type="molecule type" value="Genomic_DNA"/>
</dbReference>
<comment type="caution">
    <text evidence="1">The sequence shown here is derived from an EMBL/GenBank/DDBJ whole genome shotgun (WGS) entry which is preliminary data.</text>
</comment>
<accession>A0ABS7PJV9</accession>
<keyword evidence="2" id="KW-1185">Reference proteome</keyword>
<evidence type="ECO:0000313" key="2">
    <source>
        <dbReference type="Proteomes" id="UP000706039"/>
    </source>
</evidence>
<organism evidence="1 2">
    <name type="scientific">Sphingomonas colocasiae</name>
    <dbReference type="NCBI Taxonomy" id="1848973"/>
    <lineage>
        <taxon>Bacteria</taxon>
        <taxon>Pseudomonadati</taxon>
        <taxon>Pseudomonadota</taxon>
        <taxon>Alphaproteobacteria</taxon>
        <taxon>Sphingomonadales</taxon>
        <taxon>Sphingomonadaceae</taxon>
        <taxon>Sphingomonas</taxon>
    </lineage>
</organism>
<reference evidence="1 2" key="1">
    <citation type="submission" date="2021-08" db="EMBL/GenBank/DDBJ databases">
        <authorList>
            <person name="Tuo L."/>
        </authorList>
    </citation>
    <scope>NUCLEOTIDE SEQUENCE [LARGE SCALE GENOMIC DNA]</scope>
    <source>
        <strain evidence="1 2">JCM 31229</strain>
    </source>
</reference>
<evidence type="ECO:0000313" key="1">
    <source>
        <dbReference type="EMBL" id="MBY8820772.1"/>
    </source>
</evidence>
<gene>
    <name evidence="1" type="ORF">K7G82_00615</name>
</gene>
<dbReference type="RefSeq" id="WP_222987884.1">
    <property type="nucleotide sequence ID" value="NZ_JAINVV010000001.1"/>
</dbReference>
<name>A0ABS7PJV9_9SPHN</name>
<dbReference type="InterPro" id="IPR010836">
    <property type="entry name" value="SapC"/>
</dbReference>
<dbReference type="Pfam" id="PF07277">
    <property type="entry name" value="SapC"/>
    <property type="match status" value="1"/>
</dbReference>
<proteinExistence type="predicted"/>
<protein>
    <submittedName>
        <fullName evidence="1">SapC family protein</fullName>
    </submittedName>
</protein>